<dbReference type="AlphaFoldDB" id="A0A0B7KSK8"/>
<dbReference type="PRINTS" id="PR01333">
    <property type="entry name" value="2POREKCHANEL"/>
</dbReference>
<comment type="subcellular location">
    <subcellularLocation>
        <location evidence="1">Membrane</location>
        <topology evidence="1">Multi-pass membrane protein</topology>
    </subcellularLocation>
</comment>
<keyword evidence="2 8" id="KW-0813">Transport</keyword>
<feature type="transmembrane region" description="Helical" evidence="10">
    <location>
        <begin position="78"/>
        <end position="102"/>
    </location>
</feature>
<evidence type="ECO:0000256" key="8">
    <source>
        <dbReference type="RuleBase" id="RU003857"/>
    </source>
</evidence>
<evidence type="ECO:0000256" key="7">
    <source>
        <dbReference type="ARBA" id="ARBA00023303"/>
    </source>
</evidence>
<evidence type="ECO:0000313" key="12">
    <source>
        <dbReference type="EMBL" id="CEO58000.1"/>
    </source>
</evidence>
<reference evidence="12" key="1">
    <citation type="submission" date="2015-01" db="EMBL/GenBank/DDBJ databases">
        <authorList>
            <person name="Durling Mikael"/>
        </authorList>
    </citation>
    <scope>NUCLEOTIDE SEQUENCE</scope>
</reference>
<evidence type="ECO:0000256" key="5">
    <source>
        <dbReference type="ARBA" id="ARBA00023065"/>
    </source>
</evidence>
<sequence length="637" mass="71722">MIAGTLGPVATAFSVCALAQSWRQQLVPGGNIQDAPFIANPSWLTIVNAIQLGIAVTSNWFLFLNMARTVRFSIAQPITIVGWYIAAILRISMSATAAGPLLEDIKFPENELVWSQAFYYGIWAAILYFVDASLMAATFWGASCGFYGKQFTLTFSQRTLMLQTVIFLLYLLLGARVFAKVEGWSYLDSVYWADVTLFTIGFGDFAPKTTLGRSLLIPYILFGIVSIGLVIDSIRTLILGRGKRRFAIRMYEEKRRKVVRTMIRKRDDKILQPTRSNTNIPRSPSDTSPTTEFERRRAEFALMRKIQDQALSRGRWMVMATSTGLWLVLWLVGAAIFKQSENPYQGWSYFDAFYFCFVAWTTIGYGDLTPISNAGRSFFVFWSLLALPTITMLISHGSDTVVKIIRHGTLRLGNITILPGDEGFIGNIKHITSKITFGKAFPSHFDSASPELALSSKSTEQEADEIISAPNVQTHQDNDRGGPSTSVIDQTASQTRGPGRGLSYLRNPDDELPTGTNFHFLLIYEIQVVAAHLKESKPHRYTFDEWAWYLKLIGEDEHNAETHCIAKGIEKRQSRNPTHEGSGKELMWSWVGSRNPLLGVLEESEWIFDRLAERLRESLLSERRGQLRSSAREELPP</sequence>
<evidence type="ECO:0000256" key="4">
    <source>
        <dbReference type="ARBA" id="ARBA00022989"/>
    </source>
</evidence>
<feature type="transmembrane region" description="Helical" evidence="10">
    <location>
        <begin position="122"/>
        <end position="148"/>
    </location>
</feature>
<evidence type="ECO:0000256" key="10">
    <source>
        <dbReference type="SAM" id="Phobius"/>
    </source>
</evidence>
<evidence type="ECO:0000256" key="1">
    <source>
        <dbReference type="ARBA" id="ARBA00004141"/>
    </source>
</evidence>
<organism evidence="12">
    <name type="scientific">Bionectria ochroleuca</name>
    <name type="common">Gliocladium roseum</name>
    <dbReference type="NCBI Taxonomy" id="29856"/>
    <lineage>
        <taxon>Eukaryota</taxon>
        <taxon>Fungi</taxon>
        <taxon>Dikarya</taxon>
        <taxon>Ascomycota</taxon>
        <taxon>Pezizomycotina</taxon>
        <taxon>Sordariomycetes</taxon>
        <taxon>Hypocreomycetidae</taxon>
        <taxon>Hypocreales</taxon>
        <taxon>Bionectriaceae</taxon>
        <taxon>Clonostachys</taxon>
    </lineage>
</organism>
<feature type="domain" description="Potassium channel" evidence="11">
    <location>
        <begin position="326"/>
        <end position="399"/>
    </location>
</feature>
<dbReference type="InterPro" id="IPR003280">
    <property type="entry name" value="2pore_dom_K_chnl"/>
</dbReference>
<dbReference type="GO" id="GO:0022841">
    <property type="term" value="F:potassium ion leak channel activity"/>
    <property type="evidence" value="ECO:0007669"/>
    <property type="project" value="TreeGrafter"/>
</dbReference>
<protein>
    <recommendedName>
        <fullName evidence="11">Potassium channel domain-containing protein</fullName>
    </recommendedName>
</protein>
<dbReference type="Gene3D" id="1.10.287.70">
    <property type="match status" value="2"/>
</dbReference>
<keyword evidence="5 8" id="KW-0406">Ion transport</keyword>
<feature type="transmembrane region" description="Helical" evidence="10">
    <location>
        <begin position="216"/>
        <end position="240"/>
    </location>
</feature>
<evidence type="ECO:0000256" key="9">
    <source>
        <dbReference type="SAM" id="MobiDB-lite"/>
    </source>
</evidence>
<proteinExistence type="inferred from homology"/>
<evidence type="ECO:0000256" key="2">
    <source>
        <dbReference type="ARBA" id="ARBA00022448"/>
    </source>
</evidence>
<feature type="transmembrane region" description="Helical" evidence="10">
    <location>
        <begin position="160"/>
        <end position="179"/>
    </location>
</feature>
<dbReference type="EMBL" id="CDPU01000220">
    <property type="protein sequence ID" value="CEO58000.1"/>
    <property type="molecule type" value="Genomic_DNA"/>
</dbReference>
<dbReference type="Pfam" id="PF07885">
    <property type="entry name" value="Ion_trans_2"/>
    <property type="match status" value="2"/>
</dbReference>
<keyword evidence="3 8" id="KW-0812">Transmembrane</keyword>
<evidence type="ECO:0000259" key="11">
    <source>
        <dbReference type="Pfam" id="PF07885"/>
    </source>
</evidence>
<feature type="domain" description="Potassium channel" evidence="11">
    <location>
        <begin position="166"/>
        <end position="237"/>
    </location>
</feature>
<dbReference type="GO" id="GO:0005886">
    <property type="term" value="C:plasma membrane"/>
    <property type="evidence" value="ECO:0007669"/>
    <property type="project" value="TreeGrafter"/>
</dbReference>
<gene>
    <name evidence="12" type="ORF">BN869_000014058_1</name>
</gene>
<dbReference type="PANTHER" id="PTHR11003:SF291">
    <property type="entry name" value="IP11374P"/>
    <property type="match status" value="1"/>
</dbReference>
<keyword evidence="6 10" id="KW-0472">Membrane</keyword>
<keyword evidence="4 10" id="KW-1133">Transmembrane helix</keyword>
<feature type="region of interest" description="Disordered" evidence="9">
    <location>
        <begin position="468"/>
        <end position="502"/>
    </location>
</feature>
<dbReference type="SUPFAM" id="SSF81324">
    <property type="entry name" value="Voltage-gated potassium channels"/>
    <property type="match status" value="2"/>
</dbReference>
<feature type="transmembrane region" description="Helical" evidence="10">
    <location>
        <begin position="43"/>
        <end position="66"/>
    </location>
</feature>
<dbReference type="GO" id="GO:0015271">
    <property type="term" value="F:outward rectifier potassium channel activity"/>
    <property type="evidence" value="ECO:0007669"/>
    <property type="project" value="TreeGrafter"/>
</dbReference>
<dbReference type="InterPro" id="IPR013099">
    <property type="entry name" value="K_chnl_dom"/>
</dbReference>
<accession>A0A0B7KSK8</accession>
<evidence type="ECO:0000256" key="6">
    <source>
        <dbReference type="ARBA" id="ARBA00023136"/>
    </source>
</evidence>
<evidence type="ECO:0000256" key="3">
    <source>
        <dbReference type="ARBA" id="ARBA00022692"/>
    </source>
</evidence>
<name>A0A0B7KSK8_BIOOC</name>
<feature type="transmembrane region" description="Helical" evidence="10">
    <location>
        <begin position="316"/>
        <end position="337"/>
    </location>
</feature>
<feature type="transmembrane region" description="Helical" evidence="10">
    <location>
        <begin position="378"/>
        <end position="397"/>
    </location>
</feature>
<comment type="similarity">
    <text evidence="8">Belongs to the two pore domain potassium channel (TC 1.A.1.8) family.</text>
</comment>
<feature type="compositionally biased region" description="Polar residues" evidence="9">
    <location>
        <begin position="483"/>
        <end position="496"/>
    </location>
</feature>
<dbReference type="PANTHER" id="PTHR11003">
    <property type="entry name" value="POTASSIUM CHANNEL, SUBFAMILY K"/>
    <property type="match status" value="1"/>
</dbReference>
<dbReference type="GO" id="GO:0030322">
    <property type="term" value="P:stabilization of membrane potential"/>
    <property type="evidence" value="ECO:0007669"/>
    <property type="project" value="TreeGrafter"/>
</dbReference>
<keyword evidence="7 8" id="KW-0407">Ion channel</keyword>
<feature type="transmembrane region" description="Helical" evidence="10">
    <location>
        <begin position="349"/>
        <end position="366"/>
    </location>
</feature>